<evidence type="ECO:0000313" key="2">
    <source>
        <dbReference type="Proteomes" id="UP001164100"/>
    </source>
</evidence>
<dbReference type="AlphaFoldDB" id="A0AA46NBM1"/>
<gene>
    <name evidence="1" type="ORF">NGX11_03970</name>
</gene>
<evidence type="ECO:0000313" key="1">
    <source>
        <dbReference type="EMBL" id="UYF44100.1"/>
    </source>
</evidence>
<dbReference type="Proteomes" id="UP001164100">
    <property type="component" value="Chromosome"/>
</dbReference>
<name>A0AA46NBM1_9BACT</name>
<protein>
    <submittedName>
        <fullName evidence="1">Uncharacterized protein</fullName>
    </submittedName>
</protein>
<proteinExistence type="predicted"/>
<organism evidence="1 2">
    <name type="scientific">Aliarcobacter cryaerophilus</name>
    <dbReference type="NCBI Taxonomy" id="28198"/>
    <lineage>
        <taxon>Bacteria</taxon>
        <taxon>Pseudomonadati</taxon>
        <taxon>Campylobacterota</taxon>
        <taxon>Epsilonproteobacteria</taxon>
        <taxon>Campylobacterales</taxon>
        <taxon>Arcobacteraceae</taxon>
        <taxon>Aliarcobacter</taxon>
    </lineage>
</organism>
<sequence length="386" mass="45362">MKKREDLQFKITNKIKNLEIGDLKDNLFHYSYDSKTLKSLFKNNISKDNISYITAHSSFKGEIYENIIYELLMDYALNNDDIKGFVLKGPYQDMENKFIKSGLLIDRTSQIVFKSAYKDISEFDAMFFTENKLYFVEMSTSKKTSSLNKRLAKKYALLKMIFPSLEINALIVVTAGSVGLNNFPSYATIWVTKDLDDDDLIEKIIFAKKVKNDLQTLKAPENKKYLEAFSLKYKKFAYFPTLEWILNGARKNPKFKIDLSFFSNSKMSLYFDIYTKLYIGYLNIDCFKEFYKDFEMEIESNRVFVTLEKVTQTQIDIVYYAKLKNKKLYRIRLEDGQTPSIKEKEPDGFTNAEVRFFSKVLEEKHLLNAKDIKHILKNISIIEFKK</sequence>
<dbReference type="RefSeq" id="WP_263514936.1">
    <property type="nucleotide sequence ID" value="NZ_CP099556.1"/>
</dbReference>
<dbReference type="EMBL" id="CP099556">
    <property type="protein sequence ID" value="UYF44100.1"/>
    <property type="molecule type" value="Genomic_DNA"/>
</dbReference>
<accession>A0AA46NBM1</accession>
<reference evidence="1" key="1">
    <citation type="journal article" date="2022" name="Front. Microbiol.">
        <title>Species classification and novel plasmid identifications in Arcobacter cryaerophilus and Arcobacter cryaerophilus-like organisms.</title>
        <authorList>
            <person name="Zhou G."/>
            <person name="Wang M."/>
            <person name="Wang H."/>
            <person name="Chen X."/>
            <person name="Gu Y."/>
            <person name="Shao Z."/>
            <person name="Zhang J."/>
            <person name="Zhang M."/>
        </authorList>
    </citation>
    <scope>NUCLEOTIDE SEQUENCE</scope>
    <source>
        <strain evidence="1">ICDCAC48</strain>
    </source>
</reference>